<protein>
    <submittedName>
        <fullName evidence="1">Uncharacterized protein</fullName>
    </submittedName>
</protein>
<dbReference type="Proteomes" id="UP000650466">
    <property type="component" value="Unassembled WGS sequence"/>
</dbReference>
<evidence type="ECO:0000313" key="1">
    <source>
        <dbReference type="EMBL" id="MBD0379557.1"/>
    </source>
</evidence>
<gene>
    <name evidence="1" type="ORF">ICC18_05470</name>
</gene>
<proteinExistence type="predicted"/>
<keyword evidence="2" id="KW-1185">Reference proteome</keyword>
<organism evidence="1 2">
    <name type="scientific">Paenibacillus sedimenti</name>
    <dbReference type="NCBI Taxonomy" id="2770274"/>
    <lineage>
        <taxon>Bacteria</taxon>
        <taxon>Bacillati</taxon>
        <taxon>Bacillota</taxon>
        <taxon>Bacilli</taxon>
        <taxon>Bacillales</taxon>
        <taxon>Paenibacillaceae</taxon>
        <taxon>Paenibacillus</taxon>
    </lineage>
</organism>
<dbReference type="AlphaFoldDB" id="A0A926QIP7"/>
<evidence type="ECO:0000313" key="2">
    <source>
        <dbReference type="Proteomes" id="UP000650466"/>
    </source>
</evidence>
<sequence length="54" mass="6192">MVEYINLQDNSEEIMKCIVNCDTDQAPNTDQAQIKVNEGLFNSIPNDEEYIDEP</sequence>
<name>A0A926QIP7_9BACL</name>
<accession>A0A926QIP7</accession>
<dbReference type="RefSeq" id="WP_188173372.1">
    <property type="nucleotide sequence ID" value="NZ_JACVVD010000002.1"/>
</dbReference>
<comment type="caution">
    <text evidence="1">The sequence shown here is derived from an EMBL/GenBank/DDBJ whole genome shotgun (WGS) entry which is preliminary data.</text>
</comment>
<reference evidence="1" key="1">
    <citation type="submission" date="2020-09" db="EMBL/GenBank/DDBJ databases">
        <title>Draft Genome Sequence of Paenibacillus sp. WST5.</title>
        <authorList>
            <person name="Bao Z."/>
        </authorList>
    </citation>
    <scope>NUCLEOTIDE SEQUENCE</scope>
    <source>
        <strain evidence="1">WST5</strain>
    </source>
</reference>
<dbReference type="EMBL" id="JACVVD010000002">
    <property type="protein sequence ID" value="MBD0379557.1"/>
    <property type="molecule type" value="Genomic_DNA"/>
</dbReference>